<feature type="compositionally biased region" description="Low complexity" evidence="1">
    <location>
        <begin position="886"/>
        <end position="939"/>
    </location>
</feature>
<dbReference type="EMBL" id="VIIS01000821">
    <property type="protein sequence ID" value="KAF0304699.1"/>
    <property type="molecule type" value="Genomic_DNA"/>
</dbReference>
<evidence type="ECO:0000256" key="1">
    <source>
        <dbReference type="SAM" id="MobiDB-lite"/>
    </source>
</evidence>
<sequence length="965" mass="104712">MVHTSRRPIPPGSPLPRHLLTYFVPSLFRFYFQFDATPRNSTGTVLITMADAAGPSSAPEGPPFPLLWNQEPLYWYDLPDADNGTLNMDAKGVYLPGGWDEPLRTSQRLDLPFPLRSAVGGELYRPHSHDAERDGVEGAALPLLAGDLGKGQSQGSGAALPLLAGELGKGLDHDPVEEKVDKYWYLKSHVEKYALIPDGATRSQMHGSSGVTREQARGVLDQIKQGATVLPKLSLPLRNVLSLAQFLTKNPVFTGWDANDNWLYGGGTMSLMKYSRKLLHTSGENVAVADLVAPGDWEDSSHRTGEDSSSYSRLWAEDEVLLTWPEDETVLQIDAADLPPDEGGLEAAVVRSLSSVRFYLKPARRLMLLDEFTPSHPPAAVALHRSAKRRWAAVDTSGDCTVRDGISGRKICSALLPKVERKIGWFGLHGLTHTDCYQVASWERVYHLDCRGGRSSVLFQMSDNGHLFRSGERLHAIRRSTVRDNLTLLTTNRHLVVLDERRPDVPWLWSRLTLPPAGVYLSSCPAACRGPGGADTELITVACQTDSHVQALVYDWAAGAELAASRPLGCARPPVEAAGPPAAETHRRLEQLALTGVVADRPARGHNCVYTTNSCGDVFVHPLVPLDGCGDGGGHRRTGEEAPAEELDDWNKPPELQPKKFRRYNGTMWAGTKPPRRAPPPREVKPLRVTEQQCRRLVDDWRRTVERQRWHKARVTPLHCDSVVHWSGPTHPPDLLKPPPEAEGESDELPRWSAEKTATLPRRTPERTPQRVNRWLSRLSGGAQGAAGGGPADPVTPGVAGPAGDAADDPVEPSTPWDQTTDGSSTDVSTPPRSEVDEMLSMWETDADLSDEPLSVAEELAANALSIAGSVRRKRVPRYQMRLRRVSGSSAASSRVSSSRLSSSRPGSSVSGRAASAGQSAASGGASTSGSGSAPASSLVTPARPLPAVSHGAAFQQFSMDLFDD</sequence>
<proteinExistence type="predicted"/>
<feature type="region of interest" description="Disordered" evidence="1">
    <location>
        <begin position="632"/>
        <end position="659"/>
    </location>
</feature>
<feature type="compositionally biased region" description="Pro residues" evidence="1">
    <location>
        <begin position="730"/>
        <end position="741"/>
    </location>
</feature>
<evidence type="ECO:0000313" key="2">
    <source>
        <dbReference type="EMBL" id="KAF0304699.1"/>
    </source>
</evidence>
<feature type="region of interest" description="Disordered" evidence="1">
    <location>
        <begin position="882"/>
        <end position="943"/>
    </location>
</feature>
<comment type="caution">
    <text evidence="2">The sequence shown here is derived from an EMBL/GenBank/DDBJ whole genome shotgun (WGS) entry which is preliminary data.</text>
</comment>
<reference evidence="2 3" key="1">
    <citation type="submission" date="2019-07" db="EMBL/GenBank/DDBJ databases">
        <title>Draft genome assembly of a fouling barnacle, Amphibalanus amphitrite (Darwin, 1854): The first reference genome for Thecostraca.</title>
        <authorList>
            <person name="Kim W."/>
        </authorList>
    </citation>
    <scope>NUCLEOTIDE SEQUENCE [LARGE SCALE GENOMIC DNA]</scope>
    <source>
        <strain evidence="2">SNU_AA5</strain>
        <tissue evidence="2">Soma without cirri and trophi</tissue>
    </source>
</reference>
<protein>
    <submittedName>
        <fullName evidence="2">Uncharacterized protein</fullName>
    </submittedName>
</protein>
<accession>A0A6A4WHJ8</accession>
<dbReference type="AlphaFoldDB" id="A0A6A4WHJ8"/>
<keyword evidence="3" id="KW-1185">Reference proteome</keyword>
<name>A0A6A4WHJ8_AMPAM</name>
<gene>
    <name evidence="2" type="ORF">FJT64_023551</name>
</gene>
<evidence type="ECO:0000313" key="3">
    <source>
        <dbReference type="Proteomes" id="UP000440578"/>
    </source>
</evidence>
<feature type="region of interest" description="Disordered" evidence="1">
    <location>
        <begin position="722"/>
        <end position="834"/>
    </location>
</feature>
<feature type="compositionally biased region" description="Low complexity" evidence="1">
    <location>
        <begin position="792"/>
        <end position="805"/>
    </location>
</feature>
<dbReference type="OrthoDB" id="10627219at2759"/>
<dbReference type="Proteomes" id="UP000440578">
    <property type="component" value="Unassembled WGS sequence"/>
</dbReference>
<organism evidence="2 3">
    <name type="scientific">Amphibalanus amphitrite</name>
    <name type="common">Striped barnacle</name>
    <name type="synonym">Balanus amphitrite</name>
    <dbReference type="NCBI Taxonomy" id="1232801"/>
    <lineage>
        <taxon>Eukaryota</taxon>
        <taxon>Metazoa</taxon>
        <taxon>Ecdysozoa</taxon>
        <taxon>Arthropoda</taxon>
        <taxon>Crustacea</taxon>
        <taxon>Multicrustacea</taxon>
        <taxon>Cirripedia</taxon>
        <taxon>Thoracica</taxon>
        <taxon>Thoracicalcarea</taxon>
        <taxon>Balanomorpha</taxon>
        <taxon>Balanoidea</taxon>
        <taxon>Balanidae</taxon>
        <taxon>Amphibalaninae</taxon>
        <taxon>Amphibalanus</taxon>
    </lineage>
</organism>
<feature type="compositionally biased region" description="Gly residues" evidence="1">
    <location>
        <begin position="782"/>
        <end position="791"/>
    </location>
</feature>
<feature type="compositionally biased region" description="Polar residues" evidence="1">
    <location>
        <begin position="816"/>
        <end position="832"/>
    </location>
</feature>